<accession>A0A2R3Z5A8</accession>
<dbReference type="AlphaFoldDB" id="A0A2R3Z5A8"/>
<dbReference type="Pfam" id="PF03881">
    <property type="entry name" value="Fructosamin_kin"/>
    <property type="match status" value="1"/>
</dbReference>
<dbReference type="PIRSF" id="PIRSF006221">
    <property type="entry name" value="Ketosamine-3-kinase"/>
    <property type="match status" value="1"/>
</dbReference>
<dbReference type="PANTHER" id="PTHR12149">
    <property type="entry name" value="FRUCTOSAMINE 3 KINASE-RELATED PROTEIN"/>
    <property type="match status" value="1"/>
</dbReference>
<dbReference type="OrthoDB" id="5291879at2"/>
<dbReference type="EMBL" id="CP028136">
    <property type="protein sequence ID" value="AVR45451.1"/>
    <property type="molecule type" value="Genomic_DNA"/>
</dbReference>
<reference evidence="4" key="1">
    <citation type="submission" date="2018-03" db="EMBL/GenBank/DDBJ databases">
        <title>Gramella fulva sp. nov., isolated from a dry surface of tidal flat.</title>
        <authorList>
            <person name="Hwang S.H."/>
            <person name="Hwang W.M."/>
            <person name="Kang K."/>
            <person name="Ahn T.-Y."/>
        </authorList>
    </citation>
    <scope>NUCLEOTIDE SEQUENCE [LARGE SCALE GENOMIC DNA]</scope>
    <source>
        <strain evidence="4">SH35</strain>
    </source>
</reference>
<dbReference type="KEGG" id="grs:C7S20_09305"/>
<dbReference type="SUPFAM" id="SSF56112">
    <property type="entry name" value="Protein kinase-like (PK-like)"/>
    <property type="match status" value="1"/>
</dbReference>
<dbReference type="RefSeq" id="WP_107012229.1">
    <property type="nucleotide sequence ID" value="NZ_CP028136.1"/>
</dbReference>
<dbReference type="Proteomes" id="UP000241507">
    <property type="component" value="Chromosome"/>
</dbReference>
<evidence type="ECO:0000313" key="3">
    <source>
        <dbReference type="EMBL" id="AVR45451.1"/>
    </source>
</evidence>
<dbReference type="Gene3D" id="3.30.200.20">
    <property type="entry name" value="Phosphorylase Kinase, domain 1"/>
    <property type="match status" value="1"/>
</dbReference>
<dbReference type="GO" id="GO:0016301">
    <property type="term" value="F:kinase activity"/>
    <property type="evidence" value="ECO:0007669"/>
    <property type="project" value="UniProtKB-UniRule"/>
</dbReference>
<evidence type="ECO:0000313" key="4">
    <source>
        <dbReference type="Proteomes" id="UP000241507"/>
    </source>
</evidence>
<evidence type="ECO:0000256" key="2">
    <source>
        <dbReference type="PIRNR" id="PIRNR006221"/>
    </source>
</evidence>
<dbReference type="InterPro" id="IPR016477">
    <property type="entry name" value="Fructo-/Ketosamine-3-kinase"/>
</dbReference>
<evidence type="ECO:0000256" key="1">
    <source>
        <dbReference type="ARBA" id="ARBA00009460"/>
    </source>
</evidence>
<proteinExistence type="inferred from homology"/>
<keyword evidence="4" id="KW-1185">Reference proteome</keyword>
<name>A0A2R3Z5A8_9FLAO</name>
<keyword evidence="2" id="KW-0808">Transferase</keyword>
<organism evidence="3 4">
    <name type="scientific">Christiangramia fulva</name>
    <dbReference type="NCBI Taxonomy" id="2126553"/>
    <lineage>
        <taxon>Bacteria</taxon>
        <taxon>Pseudomonadati</taxon>
        <taxon>Bacteroidota</taxon>
        <taxon>Flavobacteriia</taxon>
        <taxon>Flavobacteriales</taxon>
        <taxon>Flavobacteriaceae</taxon>
        <taxon>Christiangramia</taxon>
    </lineage>
</organism>
<protein>
    <submittedName>
        <fullName evidence="3">Fructosamine kinase</fullName>
    </submittedName>
</protein>
<dbReference type="PANTHER" id="PTHR12149:SF8">
    <property type="entry name" value="PROTEIN-RIBULOSAMINE 3-KINASE"/>
    <property type="match status" value="1"/>
</dbReference>
<dbReference type="Gene3D" id="3.90.1200.10">
    <property type="match status" value="1"/>
</dbReference>
<sequence>MTDEKINDVLGKIAEENDLRFSESFPLTGGDINEVFVLKGNEEKFVVKINDADKYPGMFEAEKLGLEKLLEPDKIDVPKPFKNGIIDNKSYLLLEHKESAPMHPDFWKIFGEKLAKLHQVSADQFGLEKNNYIGSLPQYNENKTSASEFYIEMRLKPQLKMAEVNGFKLKINDSFFKNIKNEIPDEKPSLIHGDLWNGNFIINKEGEPCLIDPATAYAPREMDIGMMHLFGGFNDELFNRYNEVFPLENGWKDRIPLWELYYLLVHLNIFGGAYKSQVTSIISHYS</sequence>
<dbReference type="InterPro" id="IPR011009">
    <property type="entry name" value="Kinase-like_dom_sf"/>
</dbReference>
<keyword evidence="2 3" id="KW-0418">Kinase</keyword>
<comment type="similarity">
    <text evidence="1 2">Belongs to the fructosamine kinase family.</text>
</comment>
<gene>
    <name evidence="3" type="ORF">C7S20_09305</name>
</gene>